<organism evidence="2 3">
    <name type="scientific">Aegilops tauschii subsp. strangulata</name>
    <name type="common">Goatgrass</name>
    <dbReference type="NCBI Taxonomy" id="200361"/>
    <lineage>
        <taxon>Eukaryota</taxon>
        <taxon>Viridiplantae</taxon>
        <taxon>Streptophyta</taxon>
        <taxon>Embryophyta</taxon>
        <taxon>Tracheophyta</taxon>
        <taxon>Spermatophyta</taxon>
        <taxon>Magnoliopsida</taxon>
        <taxon>Liliopsida</taxon>
        <taxon>Poales</taxon>
        <taxon>Poaceae</taxon>
        <taxon>BOP clade</taxon>
        <taxon>Pooideae</taxon>
        <taxon>Triticodae</taxon>
        <taxon>Triticeae</taxon>
        <taxon>Triticinae</taxon>
        <taxon>Aegilops</taxon>
    </lineage>
</organism>
<reference evidence="3" key="2">
    <citation type="journal article" date="2017" name="Nat. Plants">
        <title>The Aegilops tauschii genome reveals multiple impacts of transposons.</title>
        <authorList>
            <person name="Zhao G."/>
            <person name="Zou C."/>
            <person name="Li K."/>
            <person name="Wang K."/>
            <person name="Li T."/>
            <person name="Gao L."/>
            <person name="Zhang X."/>
            <person name="Wang H."/>
            <person name="Yang Z."/>
            <person name="Liu X."/>
            <person name="Jiang W."/>
            <person name="Mao L."/>
            <person name="Kong X."/>
            <person name="Jiao Y."/>
            <person name="Jia J."/>
        </authorList>
    </citation>
    <scope>NUCLEOTIDE SEQUENCE [LARGE SCALE GENOMIC DNA]</scope>
    <source>
        <strain evidence="3">cv. AL8/78</strain>
    </source>
</reference>
<name>A0A453D2R4_AEGTS</name>
<dbReference type="Proteomes" id="UP000015105">
    <property type="component" value="Chromosome 2D"/>
</dbReference>
<evidence type="ECO:0000313" key="2">
    <source>
        <dbReference type="EnsemblPlants" id="AET2Gv21069100.1"/>
    </source>
</evidence>
<reference evidence="3" key="1">
    <citation type="journal article" date="2014" name="Science">
        <title>Ancient hybridizations among the ancestral genomes of bread wheat.</title>
        <authorList>
            <consortium name="International Wheat Genome Sequencing Consortium,"/>
            <person name="Marcussen T."/>
            <person name="Sandve S.R."/>
            <person name="Heier L."/>
            <person name="Spannagl M."/>
            <person name="Pfeifer M."/>
            <person name="Jakobsen K.S."/>
            <person name="Wulff B.B."/>
            <person name="Steuernagel B."/>
            <person name="Mayer K.F."/>
            <person name="Olsen O.A."/>
        </authorList>
    </citation>
    <scope>NUCLEOTIDE SEQUENCE [LARGE SCALE GENOMIC DNA]</scope>
    <source>
        <strain evidence="3">cv. AL8/78</strain>
    </source>
</reference>
<reference evidence="2" key="5">
    <citation type="journal article" date="2021" name="G3 (Bethesda)">
        <title>Aegilops tauschii genome assembly Aet v5.0 features greater sequence contiguity and improved annotation.</title>
        <authorList>
            <person name="Wang L."/>
            <person name="Zhu T."/>
            <person name="Rodriguez J.C."/>
            <person name="Deal K.R."/>
            <person name="Dubcovsky J."/>
            <person name="McGuire P.E."/>
            <person name="Lux T."/>
            <person name="Spannagl M."/>
            <person name="Mayer K.F.X."/>
            <person name="Baldrich P."/>
            <person name="Meyers B.C."/>
            <person name="Huo N."/>
            <person name="Gu Y.Q."/>
            <person name="Zhou H."/>
            <person name="Devos K.M."/>
            <person name="Bennetzen J.L."/>
            <person name="Unver T."/>
            <person name="Budak H."/>
            <person name="Gulick P.J."/>
            <person name="Galiba G."/>
            <person name="Kalapos B."/>
            <person name="Nelson D.R."/>
            <person name="Li P."/>
            <person name="You F.M."/>
            <person name="Luo M.C."/>
            <person name="Dvorak J."/>
        </authorList>
    </citation>
    <scope>NUCLEOTIDE SEQUENCE [LARGE SCALE GENOMIC DNA]</scope>
    <source>
        <strain evidence="2">cv. AL8/78</strain>
    </source>
</reference>
<proteinExistence type="predicted"/>
<keyword evidence="3" id="KW-1185">Reference proteome</keyword>
<sequence>PTWAPGALVSRATLPPQAGSHPHTTSLPRLYNARQGPCRNNHGSHGAHGELSTVRRSTEQAVASVVTGWRQWRGGRTAHWS</sequence>
<feature type="region of interest" description="Disordered" evidence="1">
    <location>
        <begin position="1"/>
        <end position="59"/>
    </location>
</feature>
<evidence type="ECO:0000313" key="3">
    <source>
        <dbReference type="Proteomes" id="UP000015105"/>
    </source>
</evidence>
<reference evidence="2" key="4">
    <citation type="submission" date="2019-03" db="UniProtKB">
        <authorList>
            <consortium name="EnsemblPlants"/>
        </authorList>
    </citation>
    <scope>IDENTIFICATION</scope>
</reference>
<accession>A0A453D2R4</accession>
<dbReference type="Gramene" id="AET2Gv21069100.1">
    <property type="protein sequence ID" value="AET2Gv21069100.1"/>
    <property type="gene ID" value="AET2Gv21069100"/>
</dbReference>
<dbReference type="EnsemblPlants" id="AET2Gv21069100.1">
    <property type="protein sequence ID" value="AET2Gv21069100.1"/>
    <property type="gene ID" value="AET2Gv21069100"/>
</dbReference>
<dbReference type="AlphaFoldDB" id="A0A453D2R4"/>
<protein>
    <submittedName>
        <fullName evidence="2">Uncharacterized protein</fullName>
    </submittedName>
</protein>
<evidence type="ECO:0000256" key="1">
    <source>
        <dbReference type="SAM" id="MobiDB-lite"/>
    </source>
</evidence>
<reference evidence="2" key="3">
    <citation type="journal article" date="2017" name="Nature">
        <title>Genome sequence of the progenitor of the wheat D genome Aegilops tauschii.</title>
        <authorList>
            <person name="Luo M.C."/>
            <person name="Gu Y.Q."/>
            <person name="Puiu D."/>
            <person name="Wang H."/>
            <person name="Twardziok S.O."/>
            <person name="Deal K.R."/>
            <person name="Huo N."/>
            <person name="Zhu T."/>
            <person name="Wang L."/>
            <person name="Wang Y."/>
            <person name="McGuire P.E."/>
            <person name="Liu S."/>
            <person name="Long H."/>
            <person name="Ramasamy R.K."/>
            <person name="Rodriguez J.C."/>
            <person name="Van S.L."/>
            <person name="Yuan L."/>
            <person name="Wang Z."/>
            <person name="Xia Z."/>
            <person name="Xiao L."/>
            <person name="Anderson O.D."/>
            <person name="Ouyang S."/>
            <person name="Liang Y."/>
            <person name="Zimin A.V."/>
            <person name="Pertea G."/>
            <person name="Qi P."/>
            <person name="Bennetzen J.L."/>
            <person name="Dai X."/>
            <person name="Dawson M.W."/>
            <person name="Muller H.G."/>
            <person name="Kugler K."/>
            <person name="Rivarola-Duarte L."/>
            <person name="Spannagl M."/>
            <person name="Mayer K.F.X."/>
            <person name="Lu F.H."/>
            <person name="Bevan M.W."/>
            <person name="Leroy P."/>
            <person name="Li P."/>
            <person name="You F.M."/>
            <person name="Sun Q."/>
            <person name="Liu Z."/>
            <person name="Lyons E."/>
            <person name="Wicker T."/>
            <person name="Salzberg S.L."/>
            <person name="Devos K.M."/>
            <person name="Dvorak J."/>
        </authorList>
    </citation>
    <scope>NUCLEOTIDE SEQUENCE [LARGE SCALE GENOMIC DNA]</scope>
    <source>
        <strain evidence="2">cv. AL8/78</strain>
    </source>
</reference>